<keyword evidence="2" id="KW-0645">Protease</keyword>
<evidence type="ECO:0000313" key="3">
    <source>
        <dbReference type="Proteomes" id="UP000654345"/>
    </source>
</evidence>
<comment type="similarity">
    <text evidence="1">Belongs to the peptidase S58 family.</text>
</comment>
<organism evidence="2 3">
    <name type="scientific">Ktedonobacter robiniae</name>
    <dbReference type="NCBI Taxonomy" id="2778365"/>
    <lineage>
        <taxon>Bacteria</taxon>
        <taxon>Bacillati</taxon>
        <taxon>Chloroflexota</taxon>
        <taxon>Ktedonobacteria</taxon>
        <taxon>Ktedonobacterales</taxon>
        <taxon>Ktedonobacteraceae</taxon>
        <taxon>Ktedonobacter</taxon>
    </lineage>
</organism>
<evidence type="ECO:0000256" key="1">
    <source>
        <dbReference type="ARBA" id="ARBA00007068"/>
    </source>
</evidence>
<dbReference type="Pfam" id="PF03576">
    <property type="entry name" value="Peptidase_S58"/>
    <property type="match status" value="1"/>
</dbReference>
<dbReference type="SUPFAM" id="SSF56266">
    <property type="entry name" value="DmpA/ArgJ-like"/>
    <property type="match status" value="1"/>
</dbReference>
<keyword evidence="3" id="KW-1185">Reference proteome</keyword>
<dbReference type="CDD" id="cd02253">
    <property type="entry name" value="DmpA"/>
    <property type="match status" value="1"/>
</dbReference>
<keyword evidence="2" id="KW-0378">Hydrolase</keyword>
<gene>
    <name evidence="2" type="ORF">KSB_50860</name>
</gene>
<dbReference type="Gene3D" id="3.60.70.12">
    <property type="entry name" value="L-amino peptidase D-ALA esterase/amidase"/>
    <property type="match status" value="1"/>
</dbReference>
<comment type="caution">
    <text evidence="2">The sequence shown here is derived from an EMBL/GenBank/DDBJ whole genome shotgun (WGS) entry which is preliminary data.</text>
</comment>
<dbReference type="EMBL" id="BNJG01000002">
    <property type="protein sequence ID" value="GHO56611.1"/>
    <property type="molecule type" value="Genomic_DNA"/>
</dbReference>
<protein>
    <submittedName>
        <fullName evidence="2">Aminopeptidase</fullName>
    </submittedName>
</protein>
<dbReference type="InterPro" id="IPR016117">
    <property type="entry name" value="ArgJ-like_dom_sf"/>
</dbReference>
<sequence>MGERDPNTRMRAREAGIILGTLPPGTTNSIADVAGVRVGHTTLIRGNGALVRGVGPVRTGVTAILPHDDDLFRLKVPAAASVFNGFGKTIGLVQLDELGQLETPILLTNTLNVGRVADALVAFMVERNPAIGVTTGTVNPVVCECNDSFLNDIGGRHVGEQEVRPALTVAPGTPVLEGNVGAGTGMTTYCFAGGIGTASRCLSPAQGRYTLGALVLSNFGRCGDLVIGGVPVGRELEEPRQKRVAQHVGQEQGSIIVVLATDAPLDARQLGRLARRVPLGLARTGTSGGHGSGDLAIAFSTADRIPHDAGPLVRSVQVLNEQNPAIDGLFAAVVEATEEAVINALCTAHSMDGRDNHWAQALPLVETLAILKRYGRIQ</sequence>
<accession>A0ABQ3UV96</accession>
<dbReference type="PANTHER" id="PTHR36512:SF3">
    <property type="entry name" value="BLR5678 PROTEIN"/>
    <property type="match status" value="1"/>
</dbReference>
<name>A0ABQ3UV96_9CHLR</name>
<dbReference type="InterPro" id="IPR005321">
    <property type="entry name" value="Peptidase_S58_DmpA"/>
</dbReference>
<proteinExistence type="inferred from homology"/>
<reference evidence="2 3" key="1">
    <citation type="journal article" date="2021" name="Int. J. Syst. Evol. Microbiol.">
        <title>Reticulibacter mediterranei gen. nov., sp. nov., within the new family Reticulibacteraceae fam. nov., and Ktedonospora formicarum gen. nov., sp. nov., Ktedonobacter robiniae sp. nov., Dictyobacter formicarum sp. nov. and Dictyobacter arantiisoli sp. nov., belonging to the class Ktedonobacteria.</title>
        <authorList>
            <person name="Yabe S."/>
            <person name="Zheng Y."/>
            <person name="Wang C.M."/>
            <person name="Sakai Y."/>
            <person name="Abe K."/>
            <person name="Yokota A."/>
            <person name="Donadio S."/>
            <person name="Cavaletti L."/>
            <person name="Monciardini P."/>
        </authorList>
    </citation>
    <scope>NUCLEOTIDE SEQUENCE [LARGE SCALE GENOMIC DNA]</scope>
    <source>
        <strain evidence="2 3">SOSP1-30</strain>
    </source>
</reference>
<dbReference type="GO" id="GO:0004177">
    <property type="term" value="F:aminopeptidase activity"/>
    <property type="evidence" value="ECO:0007669"/>
    <property type="project" value="UniProtKB-KW"/>
</dbReference>
<keyword evidence="2" id="KW-0031">Aminopeptidase</keyword>
<evidence type="ECO:0000313" key="2">
    <source>
        <dbReference type="EMBL" id="GHO56611.1"/>
    </source>
</evidence>
<dbReference type="PANTHER" id="PTHR36512">
    <property type="entry name" value="D-AMINOPEPTIDASE"/>
    <property type="match status" value="1"/>
</dbReference>
<dbReference type="Proteomes" id="UP000654345">
    <property type="component" value="Unassembled WGS sequence"/>
</dbReference>